<keyword evidence="1" id="KW-0472">Membrane</keyword>
<dbReference type="Proteomes" id="UP000051202">
    <property type="component" value="Unassembled WGS sequence"/>
</dbReference>
<reference evidence="4 5" key="1">
    <citation type="submission" date="2015-11" db="EMBL/GenBank/DDBJ databases">
        <title>Permanent draft genome of Psychrobacter piscatorii LQ58.</title>
        <authorList>
            <person name="Zhou M."/>
            <person name="Dong B."/>
            <person name="Liu Q."/>
        </authorList>
    </citation>
    <scope>NUCLEOTIDE SEQUENCE [LARGE SCALE GENOMIC DNA]</scope>
    <source>
        <strain evidence="4 5">LQ58</strain>
    </source>
</reference>
<dbReference type="AlphaFoldDB" id="A0A0T6DSL1"/>
<proteinExistence type="predicted"/>
<protein>
    <recommendedName>
        <fullName evidence="3">OmpA-like domain-containing protein</fullName>
    </recommendedName>
</protein>
<feature type="signal peptide" evidence="2">
    <location>
        <begin position="1"/>
        <end position="29"/>
    </location>
</feature>
<evidence type="ECO:0000256" key="2">
    <source>
        <dbReference type="SAM" id="SignalP"/>
    </source>
</evidence>
<dbReference type="InterPro" id="IPR036737">
    <property type="entry name" value="OmpA-like_sf"/>
</dbReference>
<dbReference type="Gene3D" id="3.30.1330.60">
    <property type="entry name" value="OmpA-like domain"/>
    <property type="match status" value="1"/>
</dbReference>
<feature type="domain" description="OmpA-like" evidence="3">
    <location>
        <begin position="60"/>
        <end position="193"/>
    </location>
</feature>
<dbReference type="SUPFAM" id="SSF103088">
    <property type="entry name" value="OmpA-like"/>
    <property type="match status" value="1"/>
</dbReference>
<dbReference type="PROSITE" id="PS51123">
    <property type="entry name" value="OMPA_2"/>
    <property type="match status" value="1"/>
</dbReference>
<accession>A0A0T6DSL1</accession>
<dbReference type="EMBL" id="LNDJ01000056">
    <property type="protein sequence ID" value="KRU22834.1"/>
    <property type="molecule type" value="Genomic_DNA"/>
</dbReference>
<gene>
    <name evidence="4" type="ORF">AS194_06670</name>
</gene>
<keyword evidence="5" id="KW-1185">Reference proteome</keyword>
<keyword evidence="2" id="KW-0732">Signal</keyword>
<name>A0A0T6DSL1_9GAMM</name>
<feature type="chain" id="PRO_5006669054" description="OmpA-like domain-containing protein" evidence="2">
    <location>
        <begin position="30"/>
        <end position="205"/>
    </location>
</feature>
<evidence type="ECO:0000259" key="3">
    <source>
        <dbReference type="PROSITE" id="PS51123"/>
    </source>
</evidence>
<comment type="caution">
    <text evidence="4">The sequence shown here is derived from an EMBL/GenBank/DDBJ whole genome shotgun (WGS) entry which is preliminary data.</text>
</comment>
<dbReference type="PROSITE" id="PS51257">
    <property type="entry name" value="PROKAR_LIPOPROTEIN"/>
    <property type="match status" value="1"/>
</dbReference>
<evidence type="ECO:0000313" key="5">
    <source>
        <dbReference type="Proteomes" id="UP000051202"/>
    </source>
</evidence>
<evidence type="ECO:0000256" key="1">
    <source>
        <dbReference type="PROSITE-ProRule" id="PRU00473"/>
    </source>
</evidence>
<organism evidence="4 5">
    <name type="scientific">Psychrobacter piscatorii</name>
    <dbReference type="NCBI Taxonomy" id="554343"/>
    <lineage>
        <taxon>Bacteria</taxon>
        <taxon>Pseudomonadati</taxon>
        <taxon>Pseudomonadota</taxon>
        <taxon>Gammaproteobacteria</taxon>
        <taxon>Moraxellales</taxon>
        <taxon>Moraxellaceae</taxon>
        <taxon>Psychrobacter</taxon>
    </lineage>
</organism>
<dbReference type="GO" id="GO:0016020">
    <property type="term" value="C:membrane"/>
    <property type="evidence" value="ECO:0007669"/>
    <property type="project" value="UniProtKB-UniRule"/>
</dbReference>
<dbReference type="STRING" id="554343.AS194_06670"/>
<evidence type="ECO:0000313" key="4">
    <source>
        <dbReference type="EMBL" id="KRU22834.1"/>
    </source>
</evidence>
<dbReference type="InterPro" id="IPR006665">
    <property type="entry name" value="OmpA-like"/>
</dbReference>
<sequence>MTKFKTTKFSTVLWMIGAVVIAGCQSVTPATNNMAQEVLKPSTCVVEPPPVDENGKPMPVDLDDRLSMELRVFFDKYSAEIKEQYTPELNKIIAFADRCSNLTFFVQGHTSTIEQQAIDEKALHLKGSSQPLDFISLASARAQSIKNYLVNLDLPAHRIRTFDCSADNPIAPNDTEEGAIMNQRAFGWISARDRYDQMLLECREF</sequence>
<dbReference type="CDD" id="cd07185">
    <property type="entry name" value="OmpA_C-like"/>
    <property type="match status" value="1"/>
</dbReference>
<dbReference type="Pfam" id="PF00691">
    <property type="entry name" value="OmpA"/>
    <property type="match status" value="1"/>
</dbReference>